<evidence type="ECO:0000256" key="5">
    <source>
        <dbReference type="ARBA" id="ARBA00023237"/>
    </source>
</evidence>
<organism evidence="8 9">
    <name type="scientific">Prevotella aurantiaca</name>
    <dbReference type="NCBI Taxonomy" id="596085"/>
    <lineage>
        <taxon>Bacteria</taxon>
        <taxon>Pseudomonadati</taxon>
        <taxon>Bacteroidota</taxon>
        <taxon>Bacteroidia</taxon>
        <taxon>Bacteroidales</taxon>
        <taxon>Prevotellaceae</taxon>
        <taxon>Prevotella</taxon>
    </lineage>
</organism>
<dbReference type="InterPro" id="IPR011990">
    <property type="entry name" value="TPR-like_helical_dom_sf"/>
</dbReference>
<evidence type="ECO:0000313" key="8">
    <source>
        <dbReference type="EMBL" id="MBF1383754.1"/>
    </source>
</evidence>
<dbReference type="InterPro" id="IPR012944">
    <property type="entry name" value="SusD_RagB_dom"/>
</dbReference>
<evidence type="ECO:0000256" key="3">
    <source>
        <dbReference type="ARBA" id="ARBA00022729"/>
    </source>
</evidence>
<reference evidence="8" key="1">
    <citation type="submission" date="2020-04" db="EMBL/GenBank/DDBJ databases">
        <title>Deep metagenomics examines the oral microbiome during advanced dental caries in children, revealing novel taxa and co-occurrences with host molecules.</title>
        <authorList>
            <person name="Baker J.L."/>
            <person name="Morton J.T."/>
            <person name="Dinis M."/>
            <person name="Alvarez R."/>
            <person name="Tran N.C."/>
            <person name="Knight R."/>
            <person name="Edlund A."/>
        </authorList>
    </citation>
    <scope>NUCLEOTIDE SEQUENCE</scope>
    <source>
        <strain evidence="8">JCVI_44_bin.5</strain>
    </source>
</reference>
<protein>
    <submittedName>
        <fullName evidence="8">RagB/SusD family nutrient uptake outer membrane protein</fullName>
    </submittedName>
</protein>
<dbReference type="Pfam" id="PF07980">
    <property type="entry name" value="SusD_RagB"/>
    <property type="match status" value="1"/>
</dbReference>
<dbReference type="SUPFAM" id="SSF48452">
    <property type="entry name" value="TPR-like"/>
    <property type="match status" value="1"/>
</dbReference>
<feature type="domain" description="RagB/SusD" evidence="6">
    <location>
        <begin position="396"/>
        <end position="516"/>
    </location>
</feature>
<evidence type="ECO:0000259" key="7">
    <source>
        <dbReference type="Pfam" id="PF14322"/>
    </source>
</evidence>
<comment type="subcellular location">
    <subcellularLocation>
        <location evidence="1">Cell outer membrane</location>
    </subcellularLocation>
</comment>
<dbReference type="Pfam" id="PF14322">
    <property type="entry name" value="SusD-like_3"/>
    <property type="match status" value="1"/>
</dbReference>
<accession>A0A930MWG5</accession>
<dbReference type="InterPro" id="IPR033985">
    <property type="entry name" value="SusD-like_N"/>
</dbReference>
<comment type="caution">
    <text evidence="8">The sequence shown here is derived from an EMBL/GenBank/DDBJ whole genome shotgun (WGS) entry which is preliminary data.</text>
</comment>
<evidence type="ECO:0000256" key="1">
    <source>
        <dbReference type="ARBA" id="ARBA00004442"/>
    </source>
</evidence>
<keyword evidence="5" id="KW-0998">Cell outer membrane</keyword>
<sequence length="516" mass="57878">MKKYNKFLLIAGIGALSLTSCNMDLEPYDAISGEPTDNLITKKSIDYYLNGINSSYRTSFYGDFTYSSELMCDGFNATTIYGNNYGAVHRLDDSFTASDQNTVNVWSNLYITISRYNLFISQIAKFQEQYSADANAMAKAKLYNGYAHFYRANAYLQLIRHYAKAYNAATASTDAGVPLVLEYNLEEKPARATVQAVYNQIKTDLDIAADGIATKQVNPLLGVTNANYKMTPTMDGVNALYARYYLDIQDYTNAATYSKKVIDNPEFQLASTQDAFVAEYTYDKGTEAIMQLAGNIQENGANTNNLFVQLNIHSAFVSMFNPKGYYYTPLYIPSQKLLSLYTVGDLRFKNWYDKSVTMYFGDVTSGKIYLFKRYIGNPNLTTSDPNGRHLVKPFLLPEMYLINAEANAKAGHTADAVAILNQLQTARGAQTTGASIDEIGQEWFREMVGEGQRFFFLKRNHLGYSGRDNQPAAENFVEKGSEFTGKVLQADSKYFAWPIPAIEMKVNPNLTQNEGY</sequence>
<dbReference type="Gene3D" id="1.25.40.390">
    <property type="match status" value="1"/>
</dbReference>
<dbReference type="PROSITE" id="PS51257">
    <property type="entry name" value="PROKAR_LIPOPROTEIN"/>
    <property type="match status" value="1"/>
</dbReference>
<dbReference type="Proteomes" id="UP000771736">
    <property type="component" value="Unassembled WGS sequence"/>
</dbReference>
<dbReference type="EMBL" id="JABZSJ010000008">
    <property type="protein sequence ID" value="MBF1383754.1"/>
    <property type="molecule type" value="Genomic_DNA"/>
</dbReference>
<gene>
    <name evidence="8" type="ORF">HXN26_02690</name>
</gene>
<keyword evidence="4" id="KW-0472">Membrane</keyword>
<name>A0A930MWG5_9BACT</name>
<dbReference type="RefSeq" id="WP_273158500.1">
    <property type="nucleotide sequence ID" value="NZ_JABZSJ010000008.1"/>
</dbReference>
<keyword evidence="3" id="KW-0732">Signal</keyword>
<dbReference type="GO" id="GO:0009279">
    <property type="term" value="C:cell outer membrane"/>
    <property type="evidence" value="ECO:0007669"/>
    <property type="project" value="UniProtKB-SubCell"/>
</dbReference>
<proteinExistence type="inferred from homology"/>
<evidence type="ECO:0000259" key="6">
    <source>
        <dbReference type="Pfam" id="PF07980"/>
    </source>
</evidence>
<evidence type="ECO:0000256" key="2">
    <source>
        <dbReference type="ARBA" id="ARBA00006275"/>
    </source>
</evidence>
<evidence type="ECO:0000313" key="9">
    <source>
        <dbReference type="Proteomes" id="UP000771736"/>
    </source>
</evidence>
<comment type="similarity">
    <text evidence="2">Belongs to the SusD family.</text>
</comment>
<feature type="domain" description="SusD-like N-terminal" evidence="7">
    <location>
        <begin position="40"/>
        <end position="215"/>
    </location>
</feature>
<dbReference type="AlphaFoldDB" id="A0A930MWG5"/>
<evidence type="ECO:0000256" key="4">
    <source>
        <dbReference type="ARBA" id="ARBA00023136"/>
    </source>
</evidence>